<sequence>MFRNLPTAPSTWNRDGTFSATLNSELLFNPDTYENPLTKYEHGYTEGQTTSTGRAISTGDEWEDIFAPSASGTPSGTYYLTDNIVINGFTGKTMSGVTIDGNGKTIFVIGATQSSYSGTYVGGLVGDFTGGTIKNVRVVYISLAGEISFTMSTERGGRVGLLAGRITSSIIENVQVRVDEGVTVNATASSDTQFAMGGLIGEAATGSSITGATVDLNGELNPSGKWQFLGGIVGVVQSANTSGTSPTVKMENIIIRGAGTLSGNALNNNQPTFTAAVAVLMPTTGAVPAVPFVTIDGLIYDFKVTLNGKLNGTGGTGKQYACYYLFTYNYNDYRDDGWQTNSPISDYDTAVDYNNVFVASDYIVDLEGNEDGPGYAQQRTNGNAAVGIGSDTTIKAIAGEVTGVSGATVTAYFVPTGNNSDITLAASQPSGGWGGVLQLKSDGDSSAQSVNDGDMKVVTVAKANAATDDNKVTLSEYVPGTVVTVTGVAPQLVYSAAEQGATFTFEGGSPELTTHYSVVYAVNDEDPKGAQLGDTRLPLNAGNYTATITLNEDGGFVFKSADGGYTRQTTFKFAVSPYELTLQSGIATALAGTYGDYTVTSGGAVSGDKITSLTQETLFGSSVPGTVDYTVTVADQNDGLLNASTYSFTAGVSDTNYNLASGAIDGVVVSPYRVEGTWTYNGGLTLAYGDPVPSNIDQYISVSLTTSDIPIPGGLTSVAASGFDIEYTQGTTAAGTTVNIIAGTYAVVDSGLKAGNYDFRGITGSGSVQVQKRTLEINYVNVVDYMAPLTYGEELSNALLAERFNESYTNYVSNIYNNEAVSFEVTWYEKIELSGYNPVNDFDGIVPNTAYYGNVQVADGVDNYRLPDDANDTYFEFMVWPKELTVTGVTWEAGFDGVFDGKEHSVVVESDLIEGDVYDFVIDITDEDGLPVDSVTDAGTYTVTVEKDEDNPYYDFGLSGDGNVFTLTIAPYDLADATVTIAESGLVYTGSAITVTPIVKGGENDFTGMLDVVVNDGEDVVNAGEYTITASDTENSGNFNGSIEKAFTVAQKQLKLESLTLSSLTYTGAPITVEGHTFADDFAPAGVEQPELVIAVQGGGSVKDAGEYTFNVSLAADNEVNKNYVMAEGAGTITATVSPASVTVTAGKNAELGALYGESATADTSRFYESDFITLSPQPDETFTLSAALTFTVTNSASETVSPVGGKYTLEPGTYTVTYTIENVENANYTLTPGDTLTTTLTVKEGALKLEITGWNNTSLTYNGMAQLPTPVFADSAEIGEKIEEGALVYEVTAKEGSLTGSDAINAGSYTVKVSIAEGYKEKYELVGGALSTDFTIEKREVTLEWKAVGDLVYNGKEHTATATVFNKVDGDDVKVIVGLVSGNDNINVGEFFFEATGLTGADAGNYSLPAEKRQAFEVTPAQVKLTWNFTADAKITYGDSVDAVKALVNIDALDGEIPGVTDPLAFEVSVGEYSATTNAGTEVTFTVNAKLPEGANEKNYKITVAAEGNDKLTVQRANITVTVNVGDKTYDGLAVTPSVTVMFGERELEASEYGAVTYAYAVKGGDTLAAAPADASDSAYTVTASVAASTNFNAATSAADEFTIARKTVSVAWDDTKLTYNGSAQAPTAKVGEGLVTGDDLQITVSGAQTNASADAYKATAEITGGADMGNYVLAEDATVEFTIARKTVSVKWGDTELTYNGTAQAPTATVGEDQGLITDDDLQITVSGAETDANTDGGSYTATAEITGGADKDNYVLDNTASTSFTIAPKPITITFTSDEGEAIEFDVAGSVTVGAWTADGSDPNKATLILSDGTTDITLTVEASEALPKVENVPALLLLLDRAPYEGTPYGTQVKGGSLTVVSTNTNYVFEGAQEITINITPAISVGLKADVETERGLTDVLKTAHNADYFKDNYLQVTGKDGAEVTGGTLEVTITPSEGLEEGAIKHAGTYTVKAVYTPEGAGESAELPTFSFEFIVTPVKVTSVTYSGEPLVYGDLSESGVIAVTVEYADGTKAENVTAQYTSENVSTARYVKAGEQTIKVSYTNNNSDYAAVTEHEIKLTVAQKTITPSAISYREVVSEGTTLTLTYAGKDAYANNLDIAPNGKFEDDDVEFIDEGNYSKANEDGHTPQIRIYESGDGGNYKLDLSGWKVVVLKKTIEVTVTAENDTYTGSAIKLTAASEEVVTGDTVTFTVSGDNVVEQTVTNAGTYALTVTLGGEQGGNYEVAGELSVTINKARVNIVWTNEDELKAAVYNGQPYEATADVMFNDQSVGSASIKYTSDEVTVTDGKAVNAGRYTATATFAETDNFNAASEDYGFTIAKMVLYGEWEVDDTIALTYDGTSKAGYATWTWTTAPLNEGDVTVGYKYKLNGAIVDDVIDAGNYNVYAVFTDNTGNYDTESGILQGDRFDALTVARRAVTVKWSENVSFTYNGAEQAPAATALNVAEGDSLTLTVTGAKKDVGTYTATVAAASVTGNYVLEEDATVKFTIAPKSIGVEWGNTAFTYNGKAQAPTATATDLVDGDSLDLVVTGEQTDANAEGETYTATVKAFEQGNYKLESDSTQTFTIAKADLTVTPASLEIRERETEVMQAFAEGEDLVEAFAGRIRVSGVSGTVTYTVTIAGEDNYDDDGLLTVGAHTFTIDAGSNYNAASVSVRVIATPVVTVIASVEGELVYNGSAFEISYALKEGAPVDVSMDDITVTASVETIVNAGEYEVTFTVTGSNEDYDYVVQDASGNAALTFTIAKRGLDVAEVAEAVYGDLQVSGTLVTGTHTAFVAYNDEEIELLVNVKAAALSRAAAEYLDAGEYEVTIALANEQGNFSLNGATLNAETEKMEVQSTLDVAPKTVEVGYTTSSGVYDAKGISVTIDKFEDMLIEGDDPAVNIYINDAPYTGKVVLDAGEYTVRYESADPNYAFEPVSATFTVAPKSVTPNFDLNTGSGSLQITGGGKLEIEEGEETDIVAAIDNFMQSNGVAEEDMSISVSGDLKLEDMATWAPGTYTVTVTLSGNHSGSMQFTVEVSEKIELPPPVAPELPETPVEAGSGNDWVLPLVIAIVALIDLALLVAIGVAAKKRA</sequence>
<accession>A0A9D1MLS8</accession>
<dbReference type="EMBL" id="DVNJ01000011">
    <property type="protein sequence ID" value="HIU62589.1"/>
    <property type="molecule type" value="Genomic_DNA"/>
</dbReference>
<comment type="caution">
    <text evidence="2">The sequence shown here is derived from an EMBL/GenBank/DDBJ whole genome shotgun (WGS) entry which is preliminary data.</text>
</comment>
<reference evidence="2" key="2">
    <citation type="journal article" date="2021" name="PeerJ">
        <title>Extensive microbial diversity within the chicken gut microbiome revealed by metagenomics and culture.</title>
        <authorList>
            <person name="Gilroy R."/>
            <person name="Ravi A."/>
            <person name="Getino M."/>
            <person name="Pursley I."/>
            <person name="Horton D.L."/>
            <person name="Alikhan N.F."/>
            <person name="Baker D."/>
            <person name="Gharbi K."/>
            <person name="Hall N."/>
            <person name="Watson M."/>
            <person name="Adriaenssens E.M."/>
            <person name="Foster-Nyarko E."/>
            <person name="Jarju S."/>
            <person name="Secka A."/>
            <person name="Antonio M."/>
            <person name="Oren A."/>
            <person name="Chaudhuri R.R."/>
            <person name="La Ragione R."/>
            <person name="Hildebrand F."/>
            <person name="Pallen M.J."/>
        </authorList>
    </citation>
    <scope>NUCLEOTIDE SEQUENCE</scope>
    <source>
        <strain evidence="2">9366</strain>
    </source>
</reference>
<name>A0A9D1MLS8_9FIRM</name>
<evidence type="ECO:0000256" key="1">
    <source>
        <dbReference type="SAM" id="Phobius"/>
    </source>
</evidence>
<dbReference type="Proteomes" id="UP000824145">
    <property type="component" value="Unassembled WGS sequence"/>
</dbReference>
<gene>
    <name evidence="2" type="ORF">IAB07_02325</name>
</gene>
<keyword evidence="1" id="KW-0472">Membrane</keyword>
<organism evidence="2 3">
    <name type="scientific">Candidatus Caccalectryoclostridium excrementigallinarum</name>
    <dbReference type="NCBI Taxonomy" id="2840710"/>
    <lineage>
        <taxon>Bacteria</taxon>
        <taxon>Bacillati</taxon>
        <taxon>Bacillota</taxon>
        <taxon>Clostridia</taxon>
        <taxon>Christensenellales</taxon>
        <taxon>Christensenellaceae</taxon>
        <taxon>Christensenellaceae incertae sedis</taxon>
        <taxon>Candidatus Caccalectryoclostridium</taxon>
    </lineage>
</organism>
<evidence type="ECO:0000313" key="3">
    <source>
        <dbReference type="Proteomes" id="UP000824145"/>
    </source>
</evidence>
<keyword evidence="1" id="KW-1133">Transmembrane helix</keyword>
<protein>
    <submittedName>
        <fullName evidence="2">Uncharacterized protein</fullName>
    </submittedName>
</protein>
<proteinExistence type="predicted"/>
<feature type="transmembrane region" description="Helical" evidence="1">
    <location>
        <begin position="3052"/>
        <end position="3076"/>
    </location>
</feature>
<keyword evidence="1" id="KW-0812">Transmembrane</keyword>
<reference evidence="2" key="1">
    <citation type="submission" date="2020-10" db="EMBL/GenBank/DDBJ databases">
        <authorList>
            <person name="Gilroy R."/>
        </authorList>
    </citation>
    <scope>NUCLEOTIDE SEQUENCE</scope>
    <source>
        <strain evidence="2">9366</strain>
    </source>
</reference>
<evidence type="ECO:0000313" key="2">
    <source>
        <dbReference type="EMBL" id="HIU62589.1"/>
    </source>
</evidence>